<dbReference type="Pfam" id="PF03330">
    <property type="entry name" value="DPBB_1"/>
    <property type="match status" value="1"/>
</dbReference>
<feature type="compositionally biased region" description="Low complexity" evidence="5">
    <location>
        <begin position="154"/>
        <end position="172"/>
    </location>
</feature>
<dbReference type="PANTHER" id="PTHR34183:SF8">
    <property type="entry name" value="ENDOLYTIC PEPTIDOGLYCAN TRANSGLYCOSYLASE RLPA-RELATED"/>
    <property type="match status" value="1"/>
</dbReference>
<comment type="function">
    <text evidence="3">Lytic transglycosylase with a strong preference for naked glycan strands that lack stem peptides.</text>
</comment>
<evidence type="ECO:0000259" key="7">
    <source>
        <dbReference type="Pfam" id="PF03330"/>
    </source>
</evidence>
<reference evidence="9" key="1">
    <citation type="journal article" date="2019" name="Int. J. Syst. Evol. Microbiol.">
        <title>The Global Catalogue of Microorganisms (GCM) 10K type strain sequencing project: providing services to taxonomists for standard genome sequencing and annotation.</title>
        <authorList>
            <consortium name="The Broad Institute Genomics Platform"/>
            <consortium name="The Broad Institute Genome Sequencing Center for Infectious Disease"/>
            <person name="Wu L."/>
            <person name="Ma J."/>
        </authorList>
    </citation>
    <scope>NUCLEOTIDE SEQUENCE [LARGE SCALE GENOMIC DNA]</scope>
    <source>
        <strain evidence="9">CGMCC 4.7132</strain>
    </source>
</reference>
<feature type="compositionally biased region" description="Basic and acidic residues" evidence="5">
    <location>
        <begin position="135"/>
        <end position="148"/>
    </location>
</feature>
<evidence type="ECO:0000256" key="4">
    <source>
        <dbReference type="RuleBase" id="RU003495"/>
    </source>
</evidence>
<comment type="caution">
    <text evidence="8">The sequence shown here is derived from an EMBL/GenBank/DDBJ whole genome shotgun (WGS) entry which is preliminary data.</text>
</comment>
<name>A0ABV9CFW6_9ACTN</name>
<dbReference type="CDD" id="cd22268">
    <property type="entry name" value="DPBB_RlpA-like"/>
    <property type="match status" value="1"/>
</dbReference>
<accession>A0ABV9CFW6</accession>
<dbReference type="Proteomes" id="UP001596004">
    <property type="component" value="Unassembled WGS sequence"/>
</dbReference>
<evidence type="ECO:0000256" key="5">
    <source>
        <dbReference type="SAM" id="MobiDB-lite"/>
    </source>
</evidence>
<feature type="domain" description="RlpA-like protein double-psi beta-barrel" evidence="7">
    <location>
        <begin position="190"/>
        <end position="273"/>
    </location>
</feature>
<evidence type="ECO:0000313" key="8">
    <source>
        <dbReference type="EMBL" id="MFC4531963.1"/>
    </source>
</evidence>
<keyword evidence="2 3" id="KW-0961">Cell wall biogenesis/degradation</keyword>
<gene>
    <name evidence="3" type="primary">rlpA</name>
    <name evidence="8" type="ORF">ACFO60_14410</name>
</gene>
<feature type="compositionally biased region" description="Pro residues" evidence="5">
    <location>
        <begin position="117"/>
        <end position="126"/>
    </location>
</feature>
<dbReference type="EC" id="4.2.2.-" evidence="3"/>
<dbReference type="SUPFAM" id="SSF50685">
    <property type="entry name" value="Barwin-like endoglucanases"/>
    <property type="match status" value="1"/>
</dbReference>
<dbReference type="RefSeq" id="WP_380840668.1">
    <property type="nucleotide sequence ID" value="NZ_JBHSFP010000008.1"/>
</dbReference>
<evidence type="ECO:0000313" key="9">
    <source>
        <dbReference type="Proteomes" id="UP001596004"/>
    </source>
</evidence>
<dbReference type="InterPro" id="IPR012997">
    <property type="entry name" value="RplA"/>
</dbReference>
<dbReference type="HAMAP" id="MF_02071">
    <property type="entry name" value="RlpA"/>
    <property type="match status" value="1"/>
</dbReference>
<dbReference type="InterPro" id="IPR034718">
    <property type="entry name" value="RlpA"/>
</dbReference>
<dbReference type="NCBIfam" id="TIGR00413">
    <property type="entry name" value="rlpA"/>
    <property type="match status" value="1"/>
</dbReference>
<evidence type="ECO:0000256" key="6">
    <source>
        <dbReference type="SAM" id="Phobius"/>
    </source>
</evidence>
<protein>
    <recommendedName>
        <fullName evidence="3">Probable endolytic peptidoglycan transglycosylase RlpA</fullName>
        <ecNumber evidence="3">4.2.2.-</ecNumber>
    </recommendedName>
</protein>
<dbReference type="InterPro" id="IPR009009">
    <property type="entry name" value="RlpA-like_DPBB"/>
</dbReference>
<keyword evidence="9" id="KW-1185">Reference proteome</keyword>
<evidence type="ECO:0000256" key="2">
    <source>
        <dbReference type="ARBA" id="ARBA00023316"/>
    </source>
</evidence>
<feature type="region of interest" description="Disordered" evidence="5">
    <location>
        <begin position="1"/>
        <end position="25"/>
    </location>
</feature>
<organism evidence="8 9">
    <name type="scientific">Sphaerisporangium dianthi</name>
    <dbReference type="NCBI Taxonomy" id="1436120"/>
    <lineage>
        <taxon>Bacteria</taxon>
        <taxon>Bacillati</taxon>
        <taxon>Actinomycetota</taxon>
        <taxon>Actinomycetes</taxon>
        <taxon>Streptosporangiales</taxon>
        <taxon>Streptosporangiaceae</taxon>
        <taxon>Sphaerisporangium</taxon>
    </lineage>
</organism>
<dbReference type="InterPro" id="IPR036908">
    <property type="entry name" value="RlpA-like_sf"/>
</dbReference>
<feature type="region of interest" description="Disordered" evidence="5">
    <location>
        <begin position="105"/>
        <end position="177"/>
    </location>
</feature>
<sequence>MGLHASPTRWYEKTLPPSRSGAKRRRTSLTVAVTITVAATVVVTAASTSAWIALNGGDVTSMTTSAALRPAARITAGPPANAADSTTIAASAPFGVATPFGRPASAGSAPALLTPPAAAPPSPSAPAPSTGTGTDDARRAAAAGEDHPAGGGATAKAASKAGDAPKAAAASRKAAKKRREVKIIASGRCEASYYDEGQMTASGERFNPNAMTAAHKTLPMGSRVRVTNPGTGKTVTVRINDRGPYIGGRCLDLSRAAFDAIGNLGTGAMSVRYAVLAR</sequence>
<evidence type="ECO:0000256" key="3">
    <source>
        <dbReference type="HAMAP-Rule" id="MF_02071"/>
    </source>
</evidence>
<comment type="similarity">
    <text evidence="3 4">Belongs to the RlpA family.</text>
</comment>
<evidence type="ECO:0000256" key="1">
    <source>
        <dbReference type="ARBA" id="ARBA00023239"/>
    </source>
</evidence>
<keyword evidence="6" id="KW-0472">Membrane</keyword>
<dbReference type="Gene3D" id="2.40.40.10">
    <property type="entry name" value="RlpA-like domain"/>
    <property type="match status" value="1"/>
</dbReference>
<dbReference type="PANTHER" id="PTHR34183">
    <property type="entry name" value="ENDOLYTIC PEPTIDOGLYCAN TRANSGLYCOSYLASE RLPA"/>
    <property type="match status" value="1"/>
</dbReference>
<keyword evidence="1 3" id="KW-0456">Lyase</keyword>
<dbReference type="EMBL" id="JBHSFP010000008">
    <property type="protein sequence ID" value="MFC4531963.1"/>
    <property type="molecule type" value="Genomic_DNA"/>
</dbReference>
<keyword evidence="6" id="KW-1133">Transmembrane helix</keyword>
<feature type="transmembrane region" description="Helical" evidence="6">
    <location>
        <begin position="29"/>
        <end position="54"/>
    </location>
</feature>
<proteinExistence type="inferred from homology"/>
<keyword evidence="6" id="KW-0812">Transmembrane</keyword>
<feature type="compositionally biased region" description="Low complexity" evidence="5">
    <location>
        <begin position="105"/>
        <end position="116"/>
    </location>
</feature>